<evidence type="ECO:0000313" key="5">
    <source>
        <dbReference type="EMBL" id="CAH1222105.1"/>
    </source>
</evidence>
<reference evidence="5" key="1">
    <citation type="submission" date="2022-01" db="EMBL/GenBank/DDBJ databases">
        <authorList>
            <person name="Criscuolo A."/>
        </authorList>
    </citation>
    <scope>NUCLEOTIDE SEQUENCE</scope>
    <source>
        <strain evidence="5">CIP111893</strain>
    </source>
</reference>
<evidence type="ECO:0000256" key="3">
    <source>
        <dbReference type="ARBA" id="ARBA00013252"/>
    </source>
</evidence>
<dbReference type="CDD" id="cd00488">
    <property type="entry name" value="PCD_DCoH"/>
    <property type="match status" value="1"/>
</dbReference>
<dbReference type="GO" id="GO:0008124">
    <property type="term" value="F:4-alpha-hydroxytetrahydrobiopterin dehydratase activity"/>
    <property type="evidence" value="ECO:0007669"/>
    <property type="project" value="UniProtKB-EC"/>
</dbReference>
<dbReference type="InterPro" id="IPR036428">
    <property type="entry name" value="PCD_sf"/>
</dbReference>
<dbReference type="SUPFAM" id="SSF55248">
    <property type="entry name" value="PCD-like"/>
    <property type="match status" value="1"/>
</dbReference>
<keyword evidence="6" id="KW-1185">Reference proteome</keyword>
<evidence type="ECO:0000256" key="2">
    <source>
        <dbReference type="ARBA" id="ARBA00006472"/>
    </source>
</evidence>
<dbReference type="Gene3D" id="3.30.1360.20">
    <property type="entry name" value="Transcriptional coactivator/pterin dehydratase"/>
    <property type="match status" value="1"/>
</dbReference>
<comment type="similarity">
    <text evidence="2">Belongs to the pterin-4-alpha-carbinolamine dehydratase family.</text>
</comment>
<evidence type="ECO:0000256" key="1">
    <source>
        <dbReference type="ARBA" id="ARBA00001554"/>
    </source>
</evidence>
<dbReference type="RefSeq" id="WP_236345954.1">
    <property type="nucleotide sequence ID" value="NZ_CAKMMF010000038.1"/>
</dbReference>
<accession>A0ABM9CR51</accession>
<gene>
    <name evidence="5" type="primary">phhB</name>
    <name evidence="5" type="ORF">PAECIP111893_04814</name>
</gene>
<dbReference type="Proteomes" id="UP000838686">
    <property type="component" value="Unassembled WGS sequence"/>
</dbReference>
<comment type="catalytic activity">
    <reaction evidence="1">
        <text>(4aS,6R)-4a-hydroxy-L-erythro-5,6,7,8-tetrahydrobiopterin = (6R)-L-erythro-6,7-dihydrobiopterin + H2O</text>
        <dbReference type="Rhea" id="RHEA:11920"/>
        <dbReference type="ChEBI" id="CHEBI:15377"/>
        <dbReference type="ChEBI" id="CHEBI:15642"/>
        <dbReference type="ChEBI" id="CHEBI:43120"/>
        <dbReference type="EC" id="4.2.1.96"/>
    </reaction>
</comment>
<proteinExistence type="inferred from homology"/>
<evidence type="ECO:0000313" key="6">
    <source>
        <dbReference type="Proteomes" id="UP000838686"/>
    </source>
</evidence>
<comment type="caution">
    <text evidence="5">The sequence shown here is derived from an EMBL/GenBank/DDBJ whole genome shotgun (WGS) entry which is preliminary data.</text>
</comment>
<name>A0ABM9CR51_9BACL</name>
<dbReference type="EMBL" id="CAKMMF010000038">
    <property type="protein sequence ID" value="CAH1222105.1"/>
    <property type="molecule type" value="Genomic_DNA"/>
</dbReference>
<dbReference type="EC" id="4.2.1.96" evidence="3"/>
<sequence>MAKQDRLTAEAANDAIAALDGWVREDEKWMAGSYRFASFTEAIGFVGRIADIAEELNHHPFIGIDYKRVTLRLTSWDSGGLTKLDIQSAERYNEAYRTFVG</sequence>
<organism evidence="5 6">
    <name type="scientific">Paenibacillus plantiphilus</name>
    <dbReference type="NCBI Taxonomy" id="2905650"/>
    <lineage>
        <taxon>Bacteria</taxon>
        <taxon>Bacillati</taxon>
        <taxon>Bacillota</taxon>
        <taxon>Bacilli</taxon>
        <taxon>Bacillales</taxon>
        <taxon>Paenibacillaceae</taxon>
        <taxon>Paenibacillus</taxon>
    </lineage>
</organism>
<dbReference type="Pfam" id="PF01329">
    <property type="entry name" value="Pterin_4a"/>
    <property type="match status" value="1"/>
</dbReference>
<dbReference type="PANTHER" id="PTHR12599:SF0">
    <property type="entry name" value="PTERIN-4-ALPHA-CARBINOLAMINE DEHYDRATASE"/>
    <property type="match status" value="1"/>
</dbReference>
<keyword evidence="4 5" id="KW-0456">Lyase</keyword>
<protein>
    <recommendedName>
        <fullName evidence="3">4a-hydroxytetrahydrobiopterin dehydratase</fullName>
        <ecNumber evidence="3">4.2.1.96</ecNumber>
    </recommendedName>
</protein>
<evidence type="ECO:0000256" key="4">
    <source>
        <dbReference type="ARBA" id="ARBA00023239"/>
    </source>
</evidence>
<dbReference type="NCBIfam" id="NF002017">
    <property type="entry name" value="PRK00823.1-2"/>
    <property type="match status" value="1"/>
</dbReference>
<dbReference type="PANTHER" id="PTHR12599">
    <property type="entry name" value="PTERIN-4-ALPHA-CARBINOLAMINE DEHYDRATASE"/>
    <property type="match status" value="1"/>
</dbReference>
<dbReference type="InterPro" id="IPR001533">
    <property type="entry name" value="Pterin_deHydtase"/>
</dbReference>